<protein>
    <recommendedName>
        <fullName evidence="1">diguanylate cyclase</fullName>
        <ecNumber evidence="1">2.7.7.65</ecNumber>
    </recommendedName>
</protein>
<feature type="transmembrane region" description="Helical" evidence="3">
    <location>
        <begin position="246"/>
        <end position="264"/>
    </location>
</feature>
<dbReference type="Pfam" id="PF00990">
    <property type="entry name" value="GGDEF"/>
    <property type="match status" value="1"/>
</dbReference>
<evidence type="ECO:0000256" key="1">
    <source>
        <dbReference type="ARBA" id="ARBA00012528"/>
    </source>
</evidence>
<dbReference type="InterPro" id="IPR050469">
    <property type="entry name" value="Diguanylate_Cyclase"/>
</dbReference>
<feature type="transmembrane region" description="Helical" evidence="3">
    <location>
        <begin position="17"/>
        <end position="38"/>
    </location>
</feature>
<dbReference type="SMART" id="SM00267">
    <property type="entry name" value="GGDEF"/>
    <property type="match status" value="1"/>
</dbReference>
<dbReference type="PANTHER" id="PTHR45138:SF9">
    <property type="entry name" value="DIGUANYLATE CYCLASE DGCM-RELATED"/>
    <property type="match status" value="1"/>
</dbReference>
<evidence type="ECO:0000256" key="3">
    <source>
        <dbReference type="SAM" id="Phobius"/>
    </source>
</evidence>
<gene>
    <name evidence="5" type="ORF">K0504_14550</name>
</gene>
<comment type="caution">
    <text evidence="5">The sequence shown here is derived from an EMBL/GenBank/DDBJ whole genome shotgun (WGS) entry which is preliminary data.</text>
</comment>
<dbReference type="EMBL" id="JAHZSS010000020">
    <property type="protein sequence ID" value="MBW8192254.1"/>
    <property type="molecule type" value="Genomic_DNA"/>
</dbReference>
<dbReference type="NCBIfam" id="TIGR00254">
    <property type="entry name" value="GGDEF"/>
    <property type="match status" value="1"/>
</dbReference>
<keyword evidence="3" id="KW-1133">Transmembrane helix</keyword>
<dbReference type="CDD" id="cd01949">
    <property type="entry name" value="GGDEF"/>
    <property type="match status" value="1"/>
</dbReference>
<sequence>MSAGLTHSENRLVLKKYTIISLMILLWIPIDGLALLSLHSLERVIWSAEAGYLFAICIYFGWRGVLLSFVAAGLSNFFWKQIDYGPVFEITSQSPADVTITSTFLLVAIVGVVTMVFHRFFRSLPSNKAYIQVVPAMIAALIASFLMAYSVFGVWRVLEGVNIEYTGLTPPMLAMASFAGIVSLSGMFCLSFAHFNLEKQLGWPRKLVLSRCSEPNNIPSYLLFLVVVQLVVAGLFFAGNSSDNDIWHMMAGLIIVAGVMVISIRYSELQTAIAGAVLVSLLAIMEHSSLGNSVSDSIEIFMPLLAISVYMLRLIPQMLHEQVRLRQRADSDPLTHLLNRRGFTAVANIELERAYRYKRPLAVLILDIDHFKNVNDTHGHACGDVVIKLVARCMLRGLRSEAIAGRWGGEEFVVILPESDDEAARVCAERIRQLIGNEKAQFETGSVNVTASAGVAMAESGETLEQILNRADQALYRAKQQGRDRVIVAPKPVTANES</sequence>
<dbReference type="PANTHER" id="PTHR45138">
    <property type="entry name" value="REGULATORY COMPONENTS OF SENSORY TRANSDUCTION SYSTEM"/>
    <property type="match status" value="1"/>
</dbReference>
<evidence type="ECO:0000259" key="4">
    <source>
        <dbReference type="PROSITE" id="PS50887"/>
    </source>
</evidence>
<proteinExistence type="predicted"/>
<evidence type="ECO:0000313" key="5">
    <source>
        <dbReference type="EMBL" id="MBW8192254.1"/>
    </source>
</evidence>
<feature type="transmembrane region" description="Helical" evidence="3">
    <location>
        <begin position="98"/>
        <end position="117"/>
    </location>
</feature>
<dbReference type="SUPFAM" id="SSF55073">
    <property type="entry name" value="Nucleotide cyclase"/>
    <property type="match status" value="1"/>
</dbReference>
<evidence type="ECO:0000256" key="2">
    <source>
        <dbReference type="ARBA" id="ARBA00034247"/>
    </source>
</evidence>
<dbReference type="InterPro" id="IPR000160">
    <property type="entry name" value="GGDEF_dom"/>
</dbReference>
<keyword evidence="6" id="KW-1185">Reference proteome</keyword>
<dbReference type="InterPro" id="IPR029787">
    <property type="entry name" value="Nucleotide_cyclase"/>
</dbReference>
<dbReference type="Gene3D" id="3.30.70.270">
    <property type="match status" value="1"/>
</dbReference>
<feature type="transmembrane region" description="Helical" evidence="3">
    <location>
        <begin position="129"/>
        <end position="152"/>
    </location>
</feature>
<feature type="transmembrane region" description="Helical" evidence="3">
    <location>
        <begin position="271"/>
        <end position="288"/>
    </location>
</feature>
<dbReference type="InterPro" id="IPR043128">
    <property type="entry name" value="Rev_trsase/Diguanyl_cyclase"/>
</dbReference>
<name>A0ABS7EJ44_9GAMM</name>
<evidence type="ECO:0000313" key="6">
    <source>
        <dbReference type="Proteomes" id="UP001166251"/>
    </source>
</evidence>
<reference evidence="5" key="1">
    <citation type="submission" date="2021-07" db="EMBL/GenBank/DDBJ databases">
        <title>Neiella marina sp. nov., isolated from the intestinal content of sea cucumber Apostichopus japonicus.</title>
        <authorList>
            <person name="Bai X."/>
        </authorList>
    </citation>
    <scope>NUCLEOTIDE SEQUENCE</scope>
    <source>
        <strain evidence="5">126</strain>
    </source>
</reference>
<keyword evidence="3" id="KW-0812">Transmembrane</keyword>
<feature type="domain" description="GGDEF" evidence="4">
    <location>
        <begin position="359"/>
        <end position="491"/>
    </location>
</feature>
<feature type="transmembrane region" description="Helical" evidence="3">
    <location>
        <begin position="300"/>
        <end position="319"/>
    </location>
</feature>
<feature type="transmembrane region" description="Helical" evidence="3">
    <location>
        <begin position="50"/>
        <end position="78"/>
    </location>
</feature>
<dbReference type="PROSITE" id="PS50887">
    <property type="entry name" value="GGDEF"/>
    <property type="match status" value="1"/>
</dbReference>
<accession>A0ABS7EJ44</accession>
<feature type="transmembrane region" description="Helical" evidence="3">
    <location>
        <begin position="172"/>
        <end position="197"/>
    </location>
</feature>
<feature type="transmembrane region" description="Helical" evidence="3">
    <location>
        <begin position="218"/>
        <end position="240"/>
    </location>
</feature>
<organism evidence="5 6">
    <name type="scientific">Neiella holothuriorum</name>
    <dbReference type="NCBI Taxonomy" id="2870530"/>
    <lineage>
        <taxon>Bacteria</taxon>
        <taxon>Pseudomonadati</taxon>
        <taxon>Pseudomonadota</taxon>
        <taxon>Gammaproteobacteria</taxon>
        <taxon>Alteromonadales</taxon>
        <taxon>Echinimonadaceae</taxon>
        <taxon>Neiella</taxon>
    </lineage>
</organism>
<dbReference type="Proteomes" id="UP001166251">
    <property type="component" value="Unassembled WGS sequence"/>
</dbReference>
<comment type="catalytic activity">
    <reaction evidence="2">
        <text>2 GTP = 3',3'-c-di-GMP + 2 diphosphate</text>
        <dbReference type="Rhea" id="RHEA:24898"/>
        <dbReference type="ChEBI" id="CHEBI:33019"/>
        <dbReference type="ChEBI" id="CHEBI:37565"/>
        <dbReference type="ChEBI" id="CHEBI:58805"/>
        <dbReference type="EC" id="2.7.7.65"/>
    </reaction>
</comment>
<keyword evidence="3" id="KW-0472">Membrane</keyword>
<dbReference type="EC" id="2.7.7.65" evidence="1"/>